<keyword evidence="1" id="KW-0862">Zinc</keyword>
<dbReference type="Pfam" id="PF01400">
    <property type="entry name" value="Astacin"/>
    <property type="match status" value="1"/>
</dbReference>
<protein>
    <recommendedName>
        <fullName evidence="4">Peptidase M12A domain-containing protein</fullName>
    </recommendedName>
</protein>
<dbReference type="Proteomes" id="UP000774804">
    <property type="component" value="Unassembled WGS sequence"/>
</dbReference>
<dbReference type="EMBL" id="RCMK01000028">
    <property type="protein sequence ID" value="KAG2953164.1"/>
    <property type="molecule type" value="Genomic_DNA"/>
</dbReference>
<dbReference type="EMBL" id="RCMV01000324">
    <property type="protein sequence ID" value="KAG3219172.1"/>
    <property type="molecule type" value="Genomic_DNA"/>
</dbReference>
<feature type="binding site" evidence="1">
    <location>
        <position position="696"/>
    </location>
    <ligand>
        <name>Zn(2+)</name>
        <dbReference type="ChEBI" id="CHEBI:29105"/>
        <note>catalytic</note>
    </ligand>
</feature>
<dbReference type="GO" id="GO:0008270">
    <property type="term" value="F:zinc ion binding"/>
    <property type="evidence" value="ECO:0007669"/>
    <property type="project" value="UniProtKB-UniRule"/>
</dbReference>
<evidence type="ECO:0000313" key="7">
    <source>
        <dbReference type="EMBL" id="KAG2953164.1"/>
    </source>
</evidence>
<dbReference type="Proteomes" id="UP000736787">
    <property type="component" value="Unassembled WGS sequence"/>
</dbReference>
<dbReference type="InterPro" id="IPR024079">
    <property type="entry name" value="MetalloPept_cat_dom_sf"/>
</dbReference>
<dbReference type="PROSITE" id="PS51864">
    <property type="entry name" value="ASTACIN"/>
    <property type="match status" value="1"/>
</dbReference>
<gene>
    <name evidence="10" type="ORF">PC110_g1132</name>
    <name evidence="5" type="ORF">PC113_g2118</name>
    <name evidence="6" type="ORF">PC115_g1478</name>
    <name evidence="7" type="ORF">PC117_g2245</name>
    <name evidence="8" type="ORF">PC118_g1471</name>
    <name evidence="9" type="ORF">PC129_g10052</name>
</gene>
<evidence type="ECO:0000313" key="5">
    <source>
        <dbReference type="EMBL" id="KAG2867310.1"/>
    </source>
</evidence>
<dbReference type="GO" id="GO:0004222">
    <property type="term" value="F:metalloendopeptidase activity"/>
    <property type="evidence" value="ECO:0007669"/>
    <property type="project" value="InterPro"/>
</dbReference>
<accession>A0A329T267</accession>
<dbReference type="SMART" id="SM00235">
    <property type="entry name" value="ZnMc"/>
    <property type="match status" value="1"/>
</dbReference>
<keyword evidence="1" id="KW-0479">Metal-binding</keyword>
<dbReference type="EMBL" id="RCMG01000027">
    <property type="protein sequence ID" value="KAG2867310.1"/>
    <property type="molecule type" value="Genomic_DNA"/>
</dbReference>
<dbReference type="InterPro" id="IPR006026">
    <property type="entry name" value="Peptidase_Metallo"/>
</dbReference>
<dbReference type="STRING" id="29920.A0A329T267"/>
<dbReference type="InterPro" id="IPR001506">
    <property type="entry name" value="Peptidase_M12A"/>
</dbReference>
<feature type="transmembrane region" description="Helical" evidence="2">
    <location>
        <begin position="865"/>
        <end position="885"/>
    </location>
</feature>
<evidence type="ECO:0000313" key="6">
    <source>
        <dbReference type="EMBL" id="KAG2942380.1"/>
    </source>
</evidence>
<evidence type="ECO:0000256" key="3">
    <source>
        <dbReference type="SAM" id="SignalP"/>
    </source>
</evidence>
<comment type="caution">
    <text evidence="1">Lacks conserved residue(s) required for the propagation of feature annotation.</text>
</comment>
<evidence type="ECO:0000313" key="8">
    <source>
        <dbReference type="EMBL" id="KAG2998138.1"/>
    </source>
</evidence>
<evidence type="ECO:0000313" key="9">
    <source>
        <dbReference type="EMBL" id="KAG3219172.1"/>
    </source>
</evidence>
<evidence type="ECO:0000256" key="2">
    <source>
        <dbReference type="SAM" id="Phobius"/>
    </source>
</evidence>
<keyword evidence="2" id="KW-1133">Transmembrane helix</keyword>
<dbReference type="Proteomes" id="UP000251314">
    <property type="component" value="Unassembled WGS sequence"/>
</dbReference>
<organism evidence="10 11">
    <name type="scientific">Phytophthora cactorum</name>
    <dbReference type="NCBI Taxonomy" id="29920"/>
    <lineage>
        <taxon>Eukaryota</taxon>
        <taxon>Sar</taxon>
        <taxon>Stramenopiles</taxon>
        <taxon>Oomycota</taxon>
        <taxon>Peronosporomycetes</taxon>
        <taxon>Peronosporales</taxon>
        <taxon>Peronosporaceae</taxon>
        <taxon>Phytophthora</taxon>
    </lineage>
</organism>
<dbReference type="OrthoDB" id="291007at2759"/>
<keyword evidence="3" id="KW-0732">Signal</keyword>
<feature type="signal peptide" evidence="3">
    <location>
        <begin position="1"/>
        <end position="27"/>
    </location>
</feature>
<dbReference type="Proteomes" id="UP000760860">
    <property type="component" value="Unassembled WGS sequence"/>
</dbReference>
<evidence type="ECO:0000313" key="11">
    <source>
        <dbReference type="Proteomes" id="UP000251314"/>
    </source>
</evidence>
<evidence type="ECO:0000313" key="10">
    <source>
        <dbReference type="EMBL" id="RAW42734.1"/>
    </source>
</evidence>
<feature type="binding site" evidence="1">
    <location>
        <position position="690"/>
    </location>
    <ligand>
        <name>Zn(2+)</name>
        <dbReference type="ChEBI" id="CHEBI:29105"/>
        <note>catalytic</note>
    </ligand>
</feature>
<evidence type="ECO:0000256" key="1">
    <source>
        <dbReference type="PROSITE-ProRule" id="PRU01211"/>
    </source>
</evidence>
<dbReference type="EMBL" id="RCML01000018">
    <property type="protein sequence ID" value="KAG2998138.1"/>
    <property type="molecule type" value="Genomic_DNA"/>
</dbReference>
<proteinExistence type="predicted"/>
<evidence type="ECO:0000259" key="4">
    <source>
        <dbReference type="PROSITE" id="PS51864"/>
    </source>
</evidence>
<dbReference type="GO" id="GO:0006508">
    <property type="term" value="P:proteolysis"/>
    <property type="evidence" value="ECO:0007669"/>
    <property type="project" value="InterPro"/>
</dbReference>
<dbReference type="VEuPathDB" id="FungiDB:PC110_g1132"/>
<keyword evidence="2" id="KW-0472">Membrane</keyword>
<dbReference type="PANTHER" id="PTHR10127">
    <property type="entry name" value="DISCOIDIN, CUB, EGF, LAMININ , AND ZINC METALLOPROTEASE DOMAIN CONTAINING"/>
    <property type="match status" value="1"/>
</dbReference>
<dbReference type="Proteomes" id="UP000735874">
    <property type="component" value="Unassembled WGS sequence"/>
</dbReference>
<dbReference type="SUPFAM" id="SSF55486">
    <property type="entry name" value="Metalloproteases ('zincins'), catalytic domain"/>
    <property type="match status" value="1"/>
</dbReference>
<feature type="binding site" evidence="1">
    <location>
        <position position="686"/>
    </location>
    <ligand>
        <name>Zn(2+)</name>
        <dbReference type="ChEBI" id="CHEBI:29105"/>
        <note>catalytic</note>
    </ligand>
</feature>
<keyword evidence="2" id="KW-0812">Transmembrane</keyword>
<comment type="caution">
    <text evidence="10">The sequence shown here is derived from an EMBL/GenBank/DDBJ whole genome shotgun (WGS) entry which is preliminary data.</text>
</comment>
<feature type="chain" id="PRO_5039986130" description="Peptidase M12A domain-containing protein" evidence="3">
    <location>
        <begin position="28"/>
        <end position="914"/>
    </location>
</feature>
<reference evidence="10 11" key="1">
    <citation type="submission" date="2018-01" db="EMBL/GenBank/DDBJ databases">
        <title>Draft genome of the strawberry crown rot pathogen Phytophthora cactorum.</title>
        <authorList>
            <person name="Armitage A.D."/>
            <person name="Lysoe E."/>
            <person name="Nellist C.F."/>
            <person name="Harrison R.J."/>
            <person name="Brurberg M.B."/>
        </authorList>
    </citation>
    <scope>NUCLEOTIDE SEQUENCE [LARGE SCALE GENOMIC DNA]</scope>
    <source>
        <strain evidence="10 11">10300</strain>
    </source>
</reference>
<comment type="cofactor">
    <cofactor evidence="1">
        <name>Zn(2+)</name>
        <dbReference type="ChEBI" id="CHEBI:29105"/>
    </cofactor>
    <text evidence="1">Binds 1 zinc ion per subunit.</text>
</comment>
<name>A0A329T267_9STRA</name>
<dbReference type="Proteomes" id="UP000697107">
    <property type="component" value="Unassembled WGS sequence"/>
</dbReference>
<keyword evidence="11" id="KW-1185">Reference proteome</keyword>
<reference evidence="5" key="2">
    <citation type="submission" date="2018-10" db="EMBL/GenBank/DDBJ databases">
        <title>Effector identification in a new, highly contiguous assembly of the strawberry crown rot pathogen Phytophthora cactorum.</title>
        <authorList>
            <person name="Armitage A.D."/>
            <person name="Nellist C.F."/>
            <person name="Bates H."/>
            <person name="Vickerstaff R.J."/>
            <person name="Harrison R.J."/>
        </authorList>
    </citation>
    <scope>NUCLEOTIDE SEQUENCE</scope>
    <source>
        <strain evidence="5">15-7</strain>
        <strain evidence="6">4032</strain>
        <strain evidence="7">4040</strain>
        <strain evidence="8">P415</strain>
        <strain evidence="9">P421</strain>
    </source>
</reference>
<dbReference type="EMBL" id="MJFZ01000012">
    <property type="protein sequence ID" value="RAW42734.1"/>
    <property type="molecule type" value="Genomic_DNA"/>
</dbReference>
<dbReference type="AlphaFoldDB" id="A0A329T267"/>
<sequence length="914" mass="101614">MVFCRLLSSVVCGLGLVTWSVLPSAQAAFYVCPDGCAAMLLPRDMEMIDDCICDDGVDTTAQEAAADAMDTGEFICKGRYKSKRGAPAPRSFADCDCYHPYEKDPKTLECVLNGCPRAGNYEPKPDVSQVESLADCTCAAPFVKVETSGQCVRGDGDKAPIRAFKCPPNSTPTPDIVPQSFADCHCSWGFVRNSLEACEREFAAYVCPVNSVKRSDLPIGERPRGFFDCECLSTGDYQRDEEVHACWPVSQMQARKAKRKHSNVRDTEVDEYADFEVVDREATAYQCPPFSRAVATVPHSIEQCQCIPGYAWKMPEMTCVRTSAYKCPEHAYKRSKLQGSEIETGFEDCACARGYFLDAVAQRCVPWMLANSNACPPFAVLTQWPLQSNANCKCVYGLNETIYEEEDEARRNAEDQEVVRKRRKECNTRPVDSSRPDFSQCPHDSMATTWPAESADGCTCLSGLEMTPLTEQEISRGVGDGFHCVTTKEKKILADEAAAACRAPGVIHSLSGECRLPIEEIPEKKTTDTKPEGVLFKGIEYHYELVDDTIMVIQGDVAIGERFVWDDVDPADPEEVTTRIEHVLHGYYNSGRDHRWPHEKICFQVDKSARSFLRTLLSATEHITHATGFKFHRCTGDNCRTDMSCRSHDFVVVQGVESSCYSFVGRIGGPQRLGVSADCGLGNVVHVLLHAVGLRHAVDRVDRDEHVRIAWECIPESKRSYFVVEEMSPAPTPTRAKDHVLDPPPYDLFSIMHHPVDAFVHSDSDDTKPQWCPSVVPLIADDDKRLAVMKDMGQRERMTTTDVKSVWALYPGLKKKHHDRQKAGESGEAQAEDLHDSFLHTDEDAVKTESAAGYGGQHRGFGQRLVSFLGAVVTLVGFGAMLAFITTELRRRALLSSGDDYFYEAPLIDSKNDI</sequence>
<feature type="domain" description="Peptidase M12A" evidence="4">
    <location>
        <begin position="589"/>
        <end position="812"/>
    </location>
</feature>
<dbReference type="EMBL" id="RCMI01000018">
    <property type="protein sequence ID" value="KAG2942380.1"/>
    <property type="molecule type" value="Genomic_DNA"/>
</dbReference>
<dbReference type="PANTHER" id="PTHR10127:SF850">
    <property type="entry name" value="METALLOENDOPEPTIDASE"/>
    <property type="match status" value="1"/>
</dbReference>
<dbReference type="Gene3D" id="3.40.390.10">
    <property type="entry name" value="Collagenase (Catalytic Domain)"/>
    <property type="match status" value="1"/>
</dbReference>